<evidence type="ECO:0000313" key="7">
    <source>
        <dbReference type="Proteomes" id="UP001497623"/>
    </source>
</evidence>
<dbReference type="GO" id="GO:0020037">
    <property type="term" value="F:heme binding"/>
    <property type="evidence" value="ECO:0007669"/>
    <property type="project" value="InterPro"/>
</dbReference>
<keyword evidence="7" id="KW-1185">Reference proteome</keyword>
<dbReference type="PANTHER" id="PTHR11475:SF4">
    <property type="entry name" value="CHORION PEROXIDASE"/>
    <property type="match status" value="1"/>
</dbReference>
<feature type="region of interest" description="Disordered" evidence="5">
    <location>
        <begin position="76"/>
        <end position="101"/>
    </location>
</feature>
<dbReference type="Pfam" id="PF03098">
    <property type="entry name" value="An_peroxidase"/>
    <property type="match status" value="1"/>
</dbReference>
<evidence type="ECO:0000256" key="4">
    <source>
        <dbReference type="ARBA" id="ARBA00023180"/>
    </source>
</evidence>
<keyword evidence="3" id="KW-0560">Oxidoreductase</keyword>
<evidence type="ECO:0000256" key="1">
    <source>
        <dbReference type="ARBA" id="ARBA00004613"/>
    </source>
</evidence>
<dbReference type="GO" id="GO:0005576">
    <property type="term" value="C:extracellular region"/>
    <property type="evidence" value="ECO:0007669"/>
    <property type="project" value="UniProtKB-SubCell"/>
</dbReference>
<dbReference type="Proteomes" id="UP001497623">
    <property type="component" value="Unassembled WGS sequence"/>
</dbReference>
<evidence type="ECO:0000256" key="2">
    <source>
        <dbReference type="ARBA" id="ARBA00022525"/>
    </source>
</evidence>
<feature type="non-terminal residue" evidence="6">
    <location>
        <position position="233"/>
    </location>
</feature>
<comment type="caution">
    <text evidence="6">The sequence shown here is derived from an EMBL/GenBank/DDBJ whole genome shotgun (WGS) entry which is preliminary data.</text>
</comment>
<dbReference type="Gene3D" id="1.10.640.10">
    <property type="entry name" value="Haem peroxidase domain superfamily, animal type"/>
    <property type="match status" value="1"/>
</dbReference>
<dbReference type="EMBL" id="CAXKWB010019618">
    <property type="protein sequence ID" value="CAL4122151.1"/>
    <property type="molecule type" value="Genomic_DNA"/>
</dbReference>
<protein>
    <submittedName>
        <fullName evidence="6">Uncharacterized protein</fullName>
    </submittedName>
</protein>
<reference evidence="6 7" key="1">
    <citation type="submission" date="2024-05" db="EMBL/GenBank/DDBJ databases">
        <authorList>
            <person name="Wallberg A."/>
        </authorList>
    </citation>
    <scope>NUCLEOTIDE SEQUENCE [LARGE SCALE GENOMIC DNA]</scope>
</reference>
<keyword evidence="2" id="KW-0964">Secreted</keyword>
<evidence type="ECO:0000256" key="3">
    <source>
        <dbReference type="ARBA" id="ARBA00022559"/>
    </source>
</evidence>
<accession>A0AAV2RF28</accession>
<dbReference type="SUPFAM" id="SSF48113">
    <property type="entry name" value="Heme-dependent peroxidases"/>
    <property type="match status" value="1"/>
</dbReference>
<proteinExistence type="predicted"/>
<evidence type="ECO:0000256" key="5">
    <source>
        <dbReference type="SAM" id="MobiDB-lite"/>
    </source>
</evidence>
<dbReference type="AlphaFoldDB" id="A0AAV2RF28"/>
<dbReference type="PRINTS" id="PR00457">
    <property type="entry name" value="ANPEROXIDASE"/>
</dbReference>
<keyword evidence="4" id="KW-0325">Glycoprotein</keyword>
<keyword evidence="3" id="KW-0575">Peroxidase</keyword>
<dbReference type="GO" id="GO:0004601">
    <property type="term" value="F:peroxidase activity"/>
    <property type="evidence" value="ECO:0007669"/>
    <property type="project" value="UniProtKB-KW"/>
</dbReference>
<comment type="subcellular location">
    <subcellularLocation>
        <location evidence="1">Secreted</location>
    </subcellularLocation>
</comment>
<dbReference type="PANTHER" id="PTHR11475">
    <property type="entry name" value="OXIDASE/PEROXIDASE"/>
    <property type="match status" value="1"/>
</dbReference>
<dbReference type="InterPro" id="IPR019791">
    <property type="entry name" value="Haem_peroxidase_animal"/>
</dbReference>
<sequence length="233" mass="26339">MNPLSSCFPINVPSNDPFYNSDVKCIRFVRSLPSISVELDNEEMQQINQNTAFIDASQVYGSNDIVADYVRNKSGGRLKTTDNDDTGRPMPPFGQKEGKKTDVQSCPKKIEENAPFCPISLEEDCFLAGDSRIDLVPGLIVIHTAFIRLHNNIADQLARLNTNWCNETIYQETRRIVGAFVQLITYRDWLPYLLGPKVMNDYNLNVASDGYSKTYSHVEDPTIRNVFTTAAFR</sequence>
<organism evidence="6 7">
    <name type="scientific">Meganyctiphanes norvegica</name>
    <name type="common">Northern krill</name>
    <name type="synonym">Thysanopoda norvegica</name>
    <dbReference type="NCBI Taxonomy" id="48144"/>
    <lineage>
        <taxon>Eukaryota</taxon>
        <taxon>Metazoa</taxon>
        <taxon>Ecdysozoa</taxon>
        <taxon>Arthropoda</taxon>
        <taxon>Crustacea</taxon>
        <taxon>Multicrustacea</taxon>
        <taxon>Malacostraca</taxon>
        <taxon>Eumalacostraca</taxon>
        <taxon>Eucarida</taxon>
        <taxon>Euphausiacea</taxon>
        <taxon>Euphausiidae</taxon>
        <taxon>Meganyctiphanes</taxon>
    </lineage>
</organism>
<evidence type="ECO:0000313" key="6">
    <source>
        <dbReference type="EMBL" id="CAL4122151.1"/>
    </source>
</evidence>
<dbReference type="InterPro" id="IPR010255">
    <property type="entry name" value="Haem_peroxidase_sf"/>
</dbReference>
<gene>
    <name evidence="6" type="ORF">MNOR_LOCUS22873</name>
</gene>
<name>A0AAV2RF28_MEGNR</name>
<dbReference type="InterPro" id="IPR037120">
    <property type="entry name" value="Haem_peroxidase_sf_animal"/>
</dbReference>
<dbReference type="GO" id="GO:0006979">
    <property type="term" value="P:response to oxidative stress"/>
    <property type="evidence" value="ECO:0007669"/>
    <property type="project" value="InterPro"/>
</dbReference>
<dbReference type="PROSITE" id="PS50292">
    <property type="entry name" value="PEROXIDASE_3"/>
    <property type="match status" value="1"/>
</dbReference>